<dbReference type="AlphaFoldDB" id="A0AAJ4N077"/>
<dbReference type="Proteomes" id="UP000663946">
    <property type="component" value="Chromosome 1"/>
</dbReference>
<evidence type="ECO:0000313" key="3">
    <source>
        <dbReference type="Proteomes" id="UP000663946"/>
    </source>
</evidence>
<organism evidence="2 3">
    <name type="scientific">Agrobacterium tumefaciens</name>
    <dbReference type="NCBI Taxonomy" id="358"/>
    <lineage>
        <taxon>Bacteria</taxon>
        <taxon>Pseudomonadati</taxon>
        <taxon>Pseudomonadota</taxon>
        <taxon>Alphaproteobacteria</taxon>
        <taxon>Hyphomicrobiales</taxon>
        <taxon>Rhizobiaceae</taxon>
        <taxon>Rhizobium/Agrobacterium group</taxon>
        <taxon>Agrobacterium</taxon>
        <taxon>Agrobacterium tumefaciens complex</taxon>
    </lineage>
</organism>
<evidence type="ECO:0000256" key="1">
    <source>
        <dbReference type="SAM" id="MobiDB-lite"/>
    </source>
</evidence>
<sequence length="83" mass="9462">MMALRDWFKRKSTPKHRSRPRTRDVVIVSEVPAAELPNQSLAAESKREQTNFIQALLTMERKAAHLNTTLAELTLKNFNGGRS</sequence>
<dbReference type="RefSeq" id="WP_333721837.1">
    <property type="nucleotide sequence ID" value="NZ_CP049216.1"/>
</dbReference>
<protein>
    <submittedName>
        <fullName evidence="2">Uncharacterized protein</fullName>
    </submittedName>
</protein>
<gene>
    <name evidence="2" type="ORF">G6M86_03525</name>
</gene>
<feature type="region of interest" description="Disordered" evidence="1">
    <location>
        <begin position="1"/>
        <end position="24"/>
    </location>
</feature>
<feature type="compositionally biased region" description="Basic residues" evidence="1">
    <location>
        <begin position="8"/>
        <end position="20"/>
    </location>
</feature>
<evidence type="ECO:0000313" key="2">
    <source>
        <dbReference type="EMBL" id="QTG12367.1"/>
    </source>
</evidence>
<accession>A0AAJ4N077</accession>
<name>A0AAJ4N077_AGRTU</name>
<reference evidence="2" key="1">
    <citation type="submission" date="2020-02" db="EMBL/GenBank/DDBJ databases">
        <title>Unexpected conservation and global transmission of agrobacterial virulence plasmids.</title>
        <authorList>
            <person name="Weisberg A.J."/>
            <person name="Davis E.W. II"/>
            <person name="Tabima J.R."/>
            <person name="Belcher M.S."/>
            <person name="Miller M."/>
            <person name="Kuo C.-H."/>
            <person name="Loper J.E."/>
            <person name="Grunwald N.J."/>
            <person name="Putnam M.L."/>
            <person name="Chang J.H."/>
        </authorList>
    </citation>
    <scope>NUCLEOTIDE SEQUENCE</scope>
    <source>
        <strain evidence="2">Q15/94</strain>
    </source>
</reference>
<dbReference type="EMBL" id="CP049216">
    <property type="protein sequence ID" value="QTG12367.1"/>
    <property type="molecule type" value="Genomic_DNA"/>
</dbReference>
<proteinExistence type="predicted"/>